<dbReference type="Pfam" id="PF00378">
    <property type="entry name" value="ECH_1"/>
    <property type="match status" value="2"/>
</dbReference>
<dbReference type="GO" id="GO:0031177">
    <property type="term" value="F:phosphopantetheine binding"/>
    <property type="evidence" value="ECO:0007669"/>
    <property type="project" value="InterPro"/>
</dbReference>
<evidence type="ECO:0000313" key="16">
    <source>
        <dbReference type="EMBL" id="OEJ69009.1"/>
    </source>
</evidence>
<dbReference type="PROSITE" id="PS00012">
    <property type="entry name" value="PHOSPHOPANTETHEINE"/>
    <property type="match status" value="4"/>
</dbReference>
<gene>
    <name evidence="16" type="ORF">BEN30_04630</name>
</gene>
<keyword evidence="5" id="KW-0597">Phosphoprotein</keyword>
<dbReference type="CDD" id="cd08953">
    <property type="entry name" value="KR_2_SDR_x"/>
    <property type="match status" value="2"/>
</dbReference>
<reference evidence="17" key="1">
    <citation type="submission" date="2016-07" db="EMBL/GenBank/DDBJ databases">
        <authorList>
            <person name="Florea S."/>
            <person name="Webb J.S."/>
            <person name="Jaromczyk J."/>
            <person name="Schardl C.L."/>
        </authorList>
    </citation>
    <scope>NUCLEOTIDE SEQUENCE [LARGE SCALE GENOMIC DNA]</scope>
    <source>
        <strain evidence="17">MV-1</strain>
    </source>
</reference>
<dbReference type="InterPro" id="IPR001753">
    <property type="entry name" value="Enoyl-CoA_hydra/iso"/>
</dbReference>
<feature type="domain" description="Carrier" evidence="13">
    <location>
        <begin position="4560"/>
        <end position="4637"/>
    </location>
</feature>
<dbReference type="PROSITE" id="PS52019">
    <property type="entry name" value="PKS_MFAS_DH"/>
    <property type="match status" value="1"/>
</dbReference>
<dbReference type="Gene3D" id="3.40.50.150">
    <property type="entry name" value="Vaccinia Virus protein VP39"/>
    <property type="match status" value="1"/>
</dbReference>
<dbReference type="PANTHER" id="PTHR43775">
    <property type="entry name" value="FATTY ACID SYNTHASE"/>
    <property type="match status" value="1"/>
</dbReference>
<evidence type="ECO:0000256" key="8">
    <source>
        <dbReference type="ARBA" id="ARBA00023268"/>
    </source>
</evidence>
<dbReference type="Pfam" id="PF02801">
    <property type="entry name" value="Ketoacyl-synt_C"/>
    <property type="match status" value="6"/>
</dbReference>
<dbReference type="Proteomes" id="UP000095347">
    <property type="component" value="Unassembled WGS sequence"/>
</dbReference>
<feature type="region of interest" description="N-terminal hotdog fold" evidence="11">
    <location>
        <begin position="595"/>
        <end position="723"/>
    </location>
</feature>
<dbReference type="NCBIfam" id="NF005496">
    <property type="entry name" value="PRK07110.1"/>
    <property type="match status" value="1"/>
</dbReference>
<feature type="compositionally biased region" description="Basic and acidic residues" evidence="12">
    <location>
        <begin position="1458"/>
        <end position="1471"/>
    </location>
</feature>
<dbReference type="PROSITE" id="PS50075">
    <property type="entry name" value="CARRIER"/>
    <property type="match status" value="5"/>
</dbReference>
<dbReference type="Gene3D" id="3.40.47.10">
    <property type="match status" value="6"/>
</dbReference>
<evidence type="ECO:0000256" key="10">
    <source>
        <dbReference type="ARBA" id="ARBA00054155"/>
    </source>
</evidence>
<dbReference type="Pfam" id="PF22336">
    <property type="entry name" value="RhiE-like_linker"/>
    <property type="match status" value="4"/>
</dbReference>
<feature type="domain" description="Carrier" evidence="13">
    <location>
        <begin position="5926"/>
        <end position="6003"/>
    </location>
</feature>
<dbReference type="Gene3D" id="3.30.70.3290">
    <property type="match status" value="1"/>
</dbReference>
<evidence type="ECO:0000256" key="1">
    <source>
        <dbReference type="ARBA" id="ARBA00004496"/>
    </source>
</evidence>
<dbReference type="SMART" id="SM00822">
    <property type="entry name" value="PKS_KR"/>
    <property type="match status" value="2"/>
</dbReference>
<comment type="catalytic activity">
    <reaction evidence="9">
        <text>a (3S)-3-hydroxyacyl-CoA + NAD(+) = a 3-oxoacyl-CoA + NADH + H(+)</text>
        <dbReference type="Rhea" id="RHEA:22432"/>
        <dbReference type="ChEBI" id="CHEBI:15378"/>
        <dbReference type="ChEBI" id="CHEBI:57318"/>
        <dbReference type="ChEBI" id="CHEBI:57540"/>
        <dbReference type="ChEBI" id="CHEBI:57945"/>
        <dbReference type="ChEBI" id="CHEBI:90726"/>
        <dbReference type="EC" id="1.1.1.35"/>
    </reaction>
</comment>
<protein>
    <submittedName>
        <fullName evidence="16">Uncharacterized protein</fullName>
    </submittedName>
</protein>
<comment type="subcellular location">
    <subcellularLocation>
        <location evidence="1">Cytoplasm</location>
    </subcellularLocation>
</comment>
<dbReference type="CDD" id="cd00833">
    <property type="entry name" value="PKS"/>
    <property type="match status" value="6"/>
</dbReference>
<dbReference type="PROSITE" id="PS52004">
    <property type="entry name" value="KS3_2"/>
    <property type="match status" value="6"/>
</dbReference>
<dbReference type="InterPro" id="IPR013217">
    <property type="entry name" value="Methyltransf_12"/>
</dbReference>
<dbReference type="InterPro" id="IPR057326">
    <property type="entry name" value="KR_dom"/>
</dbReference>
<dbReference type="SUPFAM" id="SSF53901">
    <property type="entry name" value="Thiolase-like"/>
    <property type="match status" value="6"/>
</dbReference>
<dbReference type="SMART" id="SM00825">
    <property type="entry name" value="PKS_KS"/>
    <property type="match status" value="6"/>
</dbReference>
<feature type="region of interest" description="C-terminal hotdog fold" evidence="11">
    <location>
        <begin position="737"/>
        <end position="882"/>
    </location>
</feature>
<comment type="pathway">
    <text evidence="2">Antibiotic biosynthesis.</text>
</comment>
<feature type="domain" description="Ketosynthase family 3 (KS3)" evidence="14">
    <location>
        <begin position="3497"/>
        <end position="3925"/>
    </location>
</feature>
<dbReference type="InterPro" id="IPR029045">
    <property type="entry name" value="ClpP/crotonase-like_dom_sf"/>
</dbReference>
<evidence type="ECO:0000256" key="2">
    <source>
        <dbReference type="ARBA" id="ARBA00004792"/>
    </source>
</evidence>
<dbReference type="InterPro" id="IPR014030">
    <property type="entry name" value="Ketoacyl_synth_N"/>
</dbReference>
<dbReference type="Pfam" id="PF22621">
    <property type="entry name" value="CurL-like_PKS_C"/>
    <property type="match status" value="1"/>
</dbReference>
<feature type="region of interest" description="Disordered" evidence="12">
    <location>
        <begin position="1439"/>
        <end position="1471"/>
    </location>
</feature>
<dbReference type="InterPro" id="IPR006162">
    <property type="entry name" value="Ppantetheine_attach_site"/>
</dbReference>
<dbReference type="GO" id="GO:0003857">
    <property type="term" value="F:(3S)-3-hydroxyacyl-CoA dehydrogenase (NAD+) activity"/>
    <property type="evidence" value="ECO:0007669"/>
    <property type="project" value="UniProtKB-EC"/>
</dbReference>
<feature type="domain" description="Ketosynthase family 3 (KS3)" evidence="14">
    <location>
        <begin position="1475"/>
        <end position="1908"/>
    </location>
</feature>
<dbReference type="GO" id="GO:0005886">
    <property type="term" value="C:plasma membrane"/>
    <property type="evidence" value="ECO:0007669"/>
    <property type="project" value="TreeGrafter"/>
</dbReference>
<feature type="domain" description="Ketosynthase family 3 (KS3)" evidence="14">
    <location>
        <begin position="9"/>
        <end position="438"/>
    </location>
</feature>
<comment type="function">
    <text evidence="10">Involved in production of the polyketide antibiotic thailandamide.</text>
</comment>
<keyword evidence="8" id="KW-0511">Multifunctional enzyme</keyword>
<dbReference type="SUPFAM" id="SSF52096">
    <property type="entry name" value="ClpP/crotonase"/>
    <property type="match status" value="2"/>
</dbReference>
<evidence type="ECO:0000256" key="6">
    <source>
        <dbReference type="ARBA" id="ARBA00022679"/>
    </source>
</evidence>
<dbReference type="RefSeq" id="WP_069956863.1">
    <property type="nucleotide sequence ID" value="NZ_MCGG01000009.1"/>
</dbReference>
<dbReference type="Pfam" id="PF08242">
    <property type="entry name" value="Methyltransf_12"/>
    <property type="match status" value="1"/>
</dbReference>
<dbReference type="GO" id="GO:0004315">
    <property type="term" value="F:3-oxoacyl-[acyl-carrier-protein] synthase activity"/>
    <property type="evidence" value="ECO:0007669"/>
    <property type="project" value="InterPro"/>
</dbReference>
<keyword evidence="6" id="KW-0808">Transferase</keyword>
<dbReference type="CDD" id="cd02440">
    <property type="entry name" value="AdoMet_MTases"/>
    <property type="match status" value="1"/>
</dbReference>
<dbReference type="SUPFAM" id="SSF51735">
    <property type="entry name" value="NAD(P)-binding Rossmann-fold domains"/>
    <property type="match status" value="2"/>
</dbReference>
<feature type="domain" description="Ketosynthase family 3 (KS3)" evidence="14">
    <location>
        <begin position="2481"/>
        <end position="2908"/>
    </location>
</feature>
<dbReference type="Gene3D" id="3.90.226.10">
    <property type="entry name" value="2-enoyl-CoA Hydratase, Chain A, domain 1"/>
    <property type="match status" value="2"/>
</dbReference>
<dbReference type="InterPro" id="IPR050091">
    <property type="entry name" value="PKS_NRPS_Biosynth_Enz"/>
</dbReference>
<feature type="domain" description="Ketosynthase family 3 (KS3)" evidence="14">
    <location>
        <begin position="6034"/>
        <end position="6455"/>
    </location>
</feature>
<dbReference type="GO" id="GO:0006633">
    <property type="term" value="P:fatty acid biosynthetic process"/>
    <property type="evidence" value="ECO:0007669"/>
    <property type="project" value="InterPro"/>
</dbReference>
<feature type="active site" description="Proton acceptor; for dehydratase activity" evidence="11">
    <location>
        <position position="624"/>
    </location>
</feature>
<dbReference type="SMART" id="SM00826">
    <property type="entry name" value="PKS_DH"/>
    <property type="match status" value="1"/>
</dbReference>
<dbReference type="GO" id="GO:0071770">
    <property type="term" value="P:DIM/DIP cell wall layer assembly"/>
    <property type="evidence" value="ECO:0007669"/>
    <property type="project" value="TreeGrafter"/>
</dbReference>
<evidence type="ECO:0000256" key="5">
    <source>
        <dbReference type="ARBA" id="ARBA00022553"/>
    </source>
</evidence>
<dbReference type="InterPro" id="IPR054514">
    <property type="entry name" value="RhiE-like_linker"/>
</dbReference>
<dbReference type="Pfam" id="PF14765">
    <property type="entry name" value="PS-DH"/>
    <property type="match status" value="1"/>
</dbReference>
<dbReference type="Gene3D" id="3.10.129.110">
    <property type="entry name" value="Polyketide synthase dehydratase"/>
    <property type="match status" value="2"/>
</dbReference>
<keyword evidence="7" id="KW-0677">Repeat</keyword>
<feature type="domain" description="Carrier" evidence="13">
    <location>
        <begin position="3372"/>
        <end position="3452"/>
    </location>
</feature>
<keyword evidence="3" id="KW-0596">Phosphopantetheine</keyword>
<dbReference type="InterPro" id="IPR042104">
    <property type="entry name" value="PKS_dehydratase_sf"/>
</dbReference>
<feature type="domain" description="Carrier" evidence="13">
    <location>
        <begin position="5820"/>
        <end position="5897"/>
    </location>
</feature>
<dbReference type="STRING" id="28181.BEN30_04630"/>
<feature type="domain" description="Ketosynthase family 3 (KS3)" evidence="14">
    <location>
        <begin position="4680"/>
        <end position="5097"/>
    </location>
</feature>
<dbReference type="SMART" id="SM00823">
    <property type="entry name" value="PKS_PP"/>
    <property type="match status" value="6"/>
</dbReference>
<dbReference type="InterPro" id="IPR014031">
    <property type="entry name" value="Ketoacyl_synth_C"/>
</dbReference>
<evidence type="ECO:0000259" key="15">
    <source>
        <dbReference type="PROSITE" id="PS52019"/>
    </source>
</evidence>
<dbReference type="EMBL" id="MCGG01000009">
    <property type="protein sequence ID" value="OEJ69009.1"/>
    <property type="molecule type" value="Genomic_DNA"/>
</dbReference>
<dbReference type="InterPro" id="IPR020806">
    <property type="entry name" value="PKS_PP-bd"/>
</dbReference>
<evidence type="ECO:0000256" key="12">
    <source>
        <dbReference type="SAM" id="MobiDB-lite"/>
    </source>
</evidence>
<dbReference type="InterPro" id="IPR049552">
    <property type="entry name" value="PKS_DH_N"/>
</dbReference>
<evidence type="ECO:0000313" key="17">
    <source>
        <dbReference type="Proteomes" id="UP000095347"/>
    </source>
</evidence>
<dbReference type="Gene3D" id="1.10.1240.100">
    <property type="match status" value="4"/>
</dbReference>
<dbReference type="Gene3D" id="6.20.390.20">
    <property type="match status" value="1"/>
</dbReference>
<dbReference type="InterPro" id="IPR036736">
    <property type="entry name" value="ACP-like_sf"/>
</dbReference>
<dbReference type="SUPFAM" id="SSF53335">
    <property type="entry name" value="S-adenosyl-L-methionine-dependent methyltransferases"/>
    <property type="match status" value="1"/>
</dbReference>
<feature type="domain" description="Carrier" evidence="13">
    <location>
        <begin position="2374"/>
        <end position="2451"/>
    </location>
</feature>
<dbReference type="InterPro" id="IPR049900">
    <property type="entry name" value="PKS_mFAS_DH"/>
</dbReference>
<dbReference type="InterPro" id="IPR029063">
    <property type="entry name" value="SAM-dependent_MTases_sf"/>
</dbReference>
<evidence type="ECO:0000256" key="11">
    <source>
        <dbReference type="PROSITE-ProRule" id="PRU01363"/>
    </source>
</evidence>
<evidence type="ECO:0000256" key="4">
    <source>
        <dbReference type="ARBA" id="ARBA00022490"/>
    </source>
</evidence>
<evidence type="ECO:0000256" key="9">
    <source>
        <dbReference type="ARBA" id="ARBA00049556"/>
    </source>
</evidence>
<evidence type="ECO:0000259" key="13">
    <source>
        <dbReference type="PROSITE" id="PS50075"/>
    </source>
</evidence>
<dbReference type="PROSITE" id="PS00606">
    <property type="entry name" value="KS3_1"/>
    <property type="match status" value="3"/>
</dbReference>
<dbReference type="InterPro" id="IPR013968">
    <property type="entry name" value="PKS_KR"/>
</dbReference>
<dbReference type="CDD" id="cd06558">
    <property type="entry name" value="crotonase-like"/>
    <property type="match status" value="2"/>
</dbReference>
<dbReference type="Gene3D" id="1.10.1200.10">
    <property type="entry name" value="ACP-like"/>
    <property type="match status" value="6"/>
</dbReference>
<proteinExistence type="predicted"/>
<dbReference type="InterPro" id="IPR049551">
    <property type="entry name" value="PKS_DH_C"/>
</dbReference>
<sequence length="6909" mass="745019">MSTEEKIIPEPVAIIGVGLRLPQADRLDQFWRHLDAGESLISRVSPRRWDAEALLGNPAQGNHTRSVWGGFLEDADCFDAAFFEISPREASWMDPQQRFALEMAWHAIEDAGLRASTLAGSRTGVYMGVCHWDYAELLEKHLAHVDAYTPTGIAFSIIANRISHFFDFQGPSITNDTACASSMTSVYEAVRALQAGECEQALAGGVNLIWSPNHFVAFSKAGMLSETGESRAFDDGADGYVRGEGGAVLLLKPLSRALADGDRVQAIIRSVGLNHGGRTNSLTVTNPQAQSDLIQSVYRAANILPDSVDFIEAHGPGTPLGDPIEISGLKQAFAALYADAGGEATANTCGIGSVKTNIGHLEGAAGVAGIVKVLASLHYQQLPANAGFKHLNRLIDFSGSPFYVQDQKAPWPKGQRPRRAAVSSFGFGGSNAHILLEGFDSLPAEQSVSTAGPVVIPLSAKNDERLKAYAAALLEFIKAGEVEESALFDLAYTYQIGREEMAARAVFVADNLADLIHALEAFLQGASVKAEQSPMSDQMSELAELWLSGESVDWRGLHQPGDTFKRIAAPGYPFARDRHWMDESLGGKDNAPLLHPLLHRNVSGLDGLRYQTTLKGPEFFWADHHVGGNQILPGVACLEMARAALDVSGEKTASPHGLVFEEVVWIRPIQAGPHPVSVFTHLNRDGVNREGDDAFQFSINLSGPDAKTVPHVQGVLRLKPEEKPQVLALETLRGATSEQVAVATCYERLQASGVRHGPAFQALSSVQRGNGEVLARLKLPRRLHATLPTMALHPVMLDAAIQAWVALKDDGLKGAAVPFSCRRIVVHGPCETVMWARVRATAATRAGSGVQHLDIKLCDKDGNVRVSFDDLALRILEADVSRAKPHPPVLAERSWQERTIAQNLQQEQANQTILISAGVDERLGQAVGARLSCPLIHLSDTQALDEPSLVGDWFADLHRRLAGVMAGRPKVFQRVLVLVPEALSACYREPLAALLSTAALEHPKIGGAVITVADGLDATQLGKMVEAESRSRESFAQIRYAENATRWVLKPHPVSLGAVADQAVALSLSPDDVYWITGGSGGLGLLFADWLLVQGARQIVLSGRSSALNAQGQEAIAALIDRGAKVHYRACDVADVDSVKQCLTWIVDEVGPLKGIIHGAGLLQDGYILTQSESAIADVFAPKVAGSFNLDAATAEIELDFFVLCSSIAASFGNPGQAVYAGANAYLDAFAEQRRRRVQQGERHGRTVSIAWPLWAEGGMSVDAPTLEALEQRWGTTPLPTAQGLAALEQIVSLGQGSGYTVLYGNESRIHDFLSTYGEAANVAAANDAQEDMGKSAGEDAGNFDDEALRKVAIAYLREVLADVLLMEPEGIRVNQKLEAYGLDSISIVETTNRLERRFGPLSKTLFFEYVDLKGIAGYLLEEHKPTLAQILLEDGDGELSTSSDERTLPAQSSPSAHVREDSDQGTASDKHASLHDIAIVGLSLRVAKAADQDAFWKMLSEGIDGFEPYPEARWNHSAILHPERDVLGKTVVRTGAFLDDVDKFDPRYFQISQAEAELMSPEVRLFLEASVEAFEDAGYSREQMQARYGGEVAVIVGSMSNEYDLFGFQNMLVRGSKASGSYTGTVPNMVSYYYGFTGPSYFLDTMCSAASVCVHEAVHMLRAGRCKMALAGGVNLLVHPQKLIATSQEHFTSKTADVIRGYGVGADGTILGEGVGAFVLKPLIDAQQDGDHIYGVITGSGTSNAGIRNGFTVPNPKQQAVAIARALADADLPASAIDYVEGHGSGTALGDPIEVKALTQVFRQDSDDVQWCPIGTVKGNVAHLLGASGLAGMAKVLMQLRHDELVPSLHAEILNPDIPFESSPFYVQRQREPWVHKRDRDGRVLPHRAGVTSIGAGGMNSHIIIEEYQDTRQRSGRVEGTAEILVFSAMNEGRLIEVIKRFETFLKTRPRHDLDDVAYTLQVGKNELSCRLALVVESVEEALSKLAAFAAAPSAGNGVYYTRSILEQDPPDCAERLTDWLGQRHLSSIAEVWSQGADVDWEQLQRSRGARRVSLPAYPFERIRCWYTDEPDVPSVIHPLGSKLKLHPFIGRNVSDLSGVKYTTEIHTGELLDYLCTKDRKQMLSPLVAVETVAALARIAGVGENVSLHNLTVNGAVTWSSLKTLNAYVEVDAGPGVRVVLETVNASGEVWTWVTAEVAEIRPAESAAPIDLHKLRTGATQRLDHREFYDLLAGQGFGFGPYMESVSEVYRLADGAMLCTLRNDSPQQDFFKNNLQLSAPALAAAYQLLMLVDPSWAEDALWSLQDADFALTDVTDVMIAPRGSGRFSITYLDRDARPVSHWTEVVCQSQSISVPAQARRAVTREAMADTVPDQTSGVIAELRRVAAEILKFAPQDIGQRELFHDLGFDSITLTRYAHDLSASFNIELSPALFYECEHIQALSAHLIGRHAHLSQMGEAQKPEPWPATRFEAPFKETVSGDDVAIIGMAGRFPGCDDIEAFIDSLLDGRDLIGDLPLARYSDAYRQRIEAAPFVKRGGFLEDVDRFDAAYFKISPVEAERMDPQQRLMLETVRHALDHAGYRADELPRQTGVYVGVSTLDYADLLRAEGLSRDGYVATGNSLAMVANRISHVLNLHGPSLALDTACSSSLVALLRAVDAVRSKTIDAAIVGGVNLCLSIDGFEGPHDAGMLSPEGRCKSFSATADGYVRGEGAVVLLVKRLSDAERDGDRIIGVVRGGAENHGGQAGSLTAPSVKAQAELIQRAMQGLDPHTISYIEAHGTGTNLGDPVEVNGLKRAYAALLDGQVGAQAFIGLGTVKSNIGHLEAAAGLAGVIKVLMAMQRQMLPPTLHCRDINPHIDLIGSPFRLLRDRESWPVRHSERGIEQPRRAAVSSFGFGGTNAHVVLESYSPKVPPRRNPLPPHNFASTRFWVPGQGGEGIKTSDGKVDTVSLVPHWQASPLPSGDDGSFDRRIVIGCEMAVAAGFGAEVYPIEVKAGDLAQRYTVLATQILGLLRDRLSTFNSGTVKVQLVVPMTDERELFAGLGAMLDSAHEENPAISGQVVLVEGTLSPDVVATLLAEEAKSVQKRVRYRLGQREVLVWSERTGDVAKHHCRDGGVTLIAGGMGGLGRHVALDIAQTAKNAVIILTGRSPLNEECQVFVDRLRVLGARVAYHCVEITDQEAMTALVQGIVKDYGALNAVIHCAGCLQDAYIYNKPDQALARVLAPKVAGALALQHACAGVTLDAFVLFSSLAGVLGNAGQVDYAAANGFLDAFAERQGGNVISINWPLWRDGGMRVDSAVEAGLYRQMGQRPLSTEAGLAALHDALAAGLSRAAVVGGERDRILAFFADRFATNLRPTGQETVGLSQVTSDLVQLKDAVTVAMRETFGRTAGLSPEHIEAKTPLETYGIDSLMITRLNAALEKIFGPLPKTIFFQYRTLAEVVEYLIREQEEGCRNWVNLTKCLTQSSSAVNPSHMRPIASAVSPRAKTQSSTTVEPIAVIGISGRYPGADNLAEFWDVLRAGQNRIGEVPSERWPLDGFFHADVDEAIEQGMSYAKWGGFLESFAEFDPLFFKISPREAAAMDPQERLFLMCAWAACEEAGYSRSRLKSATGGEVGVFVGVTKTGFALHGPFKGEGGGSIRPMTSFAGMSNRVSHALNISGPSLSVDTMCSSSLTAIHEACLYLRSTPNAMALAGGVNLYLHPSTYIDLSASRMLSAEGHCKSFGAGADGFVPGEGVGCVVLKPLSRALADNDKIHAVIRGSAVNHGGRSHGYTVPSPVSQRDVIRTALSQAGIDAAQITYVEAHGTGTELGDPIEVEGLSQAFAADTTKRNFCSLGSVKSNIGHLEAAAGIAGLSKIILQMKHATLAPTLHANPANPNIDFSVTPFVVQHAAAPWQVDGTRYAGLSSFGAGGTNAHLIISDWPDAEEVMPSGVNAADMGGLQAILLSADGAEPLREQAERLLAFLTAGDMEQPVRVDDSERASALVEKLAALLSVRPEDIDLDETLEALGLEPHHIVALERWLVESPEYHLDRTCTPNQLLADLSPSTPVTGLTNTVNLSDLAFTLQVGRDAMGWRLGLAVDSIQSLIDGLEHWLREGNTDYLGLHVGQGRAQRDTVAELLDDDMVGEGIVRWWRQGRMEAIVKLWVGGVDVDWAALPRPKPARTLSLPTYPFRRQRFWLPTSDARDPFTGVVAQLAKPMGSQALEDSNQALERHLASVLNAVLAQHADGMIAPALTRWHEAVLALLKPYGAPRKSMTEAWAEWESYGRFSENHAQFLLSTTALRALPDILSGHKQATDVLFPDGSLKLVEAVYKDNRVAARFSQTLAQAAKDYVHARSQTEPGIKLRILEIGAGTGGTSEAVFAALQGDADAIGEYCYSDVSQSFLIHAQRHYVGQIPNLTTVLFDVERPLAEQSIERGSYDLVIAANVLHATADIEHTLATVFEVMAPGGLLLLNETSQATLFTHVTFGLLKGWWRFTDGQRRIPGTPSLTAENWQRAAEAVGFEWVAGTSAAEAVLGQQILAARRPGTGRVLLVPEAVVEQTLSQKAPEKAPEKTLGLRARLLDQLAEVLNMSAATIDVERAFSDFGLDSILGAEWVHRLRRELGIELDQTRLFDFANVRQLEAFLREAYPDAIAALNQVAPTAAPPREALAATVSPTPSFSSASTKQADGAREPIAIVGMSGRFAGSETVADLWTHLMAGTDLVEPVTRFDLSPFYSAEEMSSVGRHGSFMDGVDLFDPVFFGISGVEATYMDPQQRLFLEEAYKTLEHAGHGGEDMVGRRCGVFVGCSHGDYQNLFSGKTPGQAFWGNTSSLIPARIAYWLDLKGPAIAVDTACSSSLVAVHLACQSLWSGESEMALAGGVFVQSSPRFFLSANQAQMLSPSGRCAAFGAGADGIVPGEAVAAVLLRPLSEALADGDTIHGVILGSGINQDGASNGITAPSARSQEQLIHQVHDTFAIDPNSIGMIEAHGTGTPLGDPIEYAALKRVFQSSERSGPSCYLGSIKSNIGHATTAAGISGLIRVLLSLHHRQVPPTLHFAGGNPAIPFAEDLFCVNTEVKSWEARKGGRRRAGINAFGFSGTNAHVVVEEAPEPVATMAQPGPFMFVLSARSDESLKRQAQNLVAHLDVNADLNAQDLAFTLLMGRRHFHHRLAVVADSVAELTKRLRDWLASPTCTGVHVREIDAQVERENAAQIQTGTVLLDRLSDLEQADSAGRETALQALIELYLAGVRLPFERLFADMCRRLPLPTYPFARGRYWVDAPLAEPTVVPIGVEVQARSGKVTLCDLRAANGVDSIPDPLSSPRIRLVPLSSMQMKNAVETPAVKRRSDSPDGVCVLELLKPFGRQSGRDLHQALALAEADQGCRAVVIFGSTGWQGGETENIEAEITRVAWTCRLPVIAALDGSATGPGVALALMADFLVLAEDAVLGVGRAEKSEADAMEIYTRRMGRARAEDVFHSGKSLKASELKAQHSGLQFAPVGRVYATALTMAARIAEAPRDAAELLKRHMRHDLSVFNTDDGERTQVFSVTDDRQTDWSSMEAPVRIKLNTSVMTLDLFSDGVVLLQMVEKAGHNTFTPAYMDGIEEAFATIATEPRAKVVVLTGYDGYFACGGTADGLNLLQAGATRFTDRKIYSLPLACELPVIAAMQGHAIGAGWSLGMYADHALFAAEGVYHSNYMWYGFTPGAGATLIFPFRLGDDLGREALFTAQEYRGVDLAGRGPTLTVLPAVEVLPKALAMAHALAQQSKAHLQSIKSQAVKPIASRLDQVLDKELAMHAKTFVGNERVRNRIAEKFAGEQAQPSAHQATESGFDTDVRGRLVATLAEDLMIDPVEIRDEAGFLDLGLDSILAVTWIRHLNSEFGTALPATVIYAHPTVGDLLKHVTRQLPDGGKAESKTSCAPCVTTSEPIVAQQPAPDTTNVRAQLIATLAEDLMIRPEEIRDDGAFLDLGLDSILAVTWIRRLNTLFGTALPATVVYAHPTVGALVSHVAEVMPKVVSVVRENVVTPAVDEKPKAQVSEERSTPDAIAIIGASGAFPQANDLDAFWLNIQGGRDCIEEVPADRWDVDRFYHPDPNHPDTSYCKWMGRIEQADCFDPQFFNITPREAELMDPQQRLFLQHAWHAIEDAAYDPFSLSGGRCGVYMSSGSSGYADLIDEQNAYTLSGNSGSILAARISYFLDLHGPSLSIDTACSSSLVGIVEACDALLADRCDMALAGGVSLLIGPKMFVDTSKVGMLSKSGRCYTFDQRADGFVPGEGVGVVVLKRLDAALRDGDPIRAVIRGWGANQDGRTNGITAPNPRAQTQLMQDVYRRFNIDPSSIDLVECHGTGTPLGDPIEIEGLTDAFANAQQRTSPCVLGSVKSNVGHLLAAAGVAGAIKAMLTLEKQQLPPAVHFQQCNENINLAATPFTVNTSLQDWPQPAQGPRRVAVSAFGFSGTNAHLVLEGAANASDVKSSPGPWLFILSARTPDQLQAYAARMERFVTERADLDLAGLAHTLQIGRSDFSQRLAFVYENRAGLLKTLASVTAGKHDGTVHHSQPDAFQTSGQGADEDMDLLTTKWLASGQRDKLDKLAALWVKGIAVNWSNAQSATRLHIPGYPFAQERFWLTPTYPLQGHVDATRPIVLDGENKHGLLARQSFEVPSNSASLEGGVHGGDRLLTGLFLPELARTAVERLSGQSVRGLAHLLWGVPIRLNGKARSLDIRMSSDAEGLLYQVAAEGEDVSPYHLGEVLSEAEVDKTFRPDDLSSDRFGKGETIAGDFVIPSGSSLELLDVRHDGAELSARIRRTGGGDGSGKGALFDADYLEIARVLTAFWQHMGQKTKSDSPAMAPLAIKSLVAYGPPADIDRLRIWNRFDDDQKPSTVVAFYAADGTVRLVLDDIRLVQLERCDTIHLNTEYL</sequence>
<keyword evidence="17" id="KW-1185">Reference proteome</keyword>
<dbReference type="InterPro" id="IPR020807">
    <property type="entry name" value="PKS_DH"/>
</dbReference>
<dbReference type="Gene3D" id="3.40.50.720">
    <property type="entry name" value="NAD(P)-binding Rossmann-like Domain"/>
    <property type="match status" value="2"/>
</dbReference>
<comment type="caution">
    <text evidence="16">The sequence shown here is derived from an EMBL/GenBank/DDBJ whole genome shotgun (WGS) entry which is preliminary data.</text>
</comment>
<dbReference type="Pfam" id="PF21089">
    <property type="entry name" value="PKS_DH_N"/>
    <property type="match status" value="1"/>
</dbReference>
<dbReference type="InterPro" id="IPR016039">
    <property type="entry name" value="Thiolase-like"/>
</dbReference>
<name>A0A1E5QAS3_9PROT</name>
<dbReference type="InterPro" id="IPR009081">
    <property type="entry name" value="PP-bd_ACP"/>
</dbReference>
<dbReference type="SUPFAM" id="SSF47336">
    <property type="entry name" value="ACP-like"/>
    <property type="match status" value="6"/>
</dbReference>
<evidence type="ECO:0000259" key="14">
    <source>
        <dbReference type="PROSITE" id="PS52004"/>
    </source>
</evidence>
<dbReference type="PANTHER" id="PTHR43775:SF37">
    <property type="entry name" value="SI:DKEY-61P9.11"/>
    <property type="match status" value="1"/>
</dbReference>
<evidence type="ECO:0000256" key="7">
    <source>
        <dbReference type="ARBA" id="ARBA00022737"/>
    </source>
</evidence>
<accession>A0A1E5QAS3</accession>
<feature type="active site" description="Proton donor; for dehydratase activity" evidence="11">
    <location>
        <position position="798"/>
    </location>
</feature>
<feature type="domain" description="PKS/mFAS DH" evidence="15">
    <location>
        <begin position="595"/>
        <end position="882"/>
    </location>
</feature>
<dbReference type="OrthoDB" id="9770470at2"/>
<dbReference type="FunFam" id="3.40.47.10:FF:000019">
    <property type="entry name" value="Polyketide synthase type I"/>
    <property type="match status" value="3"/>
</dbReference>
<dbReference type="GO" id="GO:0004312">
    <property type="term" value="F:fatty acid synthase activity"/>
    <property type="evidence" value="ECO:0007669"/>
    <property type="project" value="TreeGrafter"/>
</dbReference>
<dbReference type="Pfam" id="PF00109">
    <property type="entry name" value="ketoacyl-synt"/>
    <property type="match status" value="6"/>
</dbReference>
<dbReference type="InterPro" id="IPR018201">
    <property type="entry name" value="Ketoacyl_synth_AS"/>
</dbReference>
<dbReference type="Pfam" id="PF00550">
    <property type="entry name" value="PP-binding"/>
    <property type="match status" value="6"/>
</dbReference>
<keyword evidence="4" id="KW-0963">Cytoplasm</keyword>
<dbReference type="GO" id="GO:0005737">
    <property type="term" value="C:cytoplasm"/>
    <property type="evidence" value="ECO:0007669"/>
    <property type="project" value="UniProtKB-SubCell"/>
</dbReference>
<evidence type="ECO:0000256" key="3">
    <source>
        <dbReference type="ARBA" id="ARBA00022450"/>
    </source>
</evidence>
<dbReference type="InterPro" id="IPR020841">
    <property type="entry name" value="PKS_Beta-ketoAc_synthase_dom"/>
</dbReference>
<dbReference type="InterPro" id="IPR036291">
    <property type="entry name" value="NAD(P)-bd_dom_sf"/>
</dbReference>
<organism evidence="16 17">
    <name type="scientific">Magnetovibrio blakemorei</name>
    <dbReference type="NCBI Taxonomy" id="28181"/>
    <lineage>
        <taxon>Bacteria</taxon>
        <taxon>Pseudomonadati</taxon>
        <taxon>Pseudomonadota</taxon>
        <taxon>Alphaproteobacteria</taxon>
        <taxon>Rhodospirillales</taxon>
        <taxon>Magnetovibrionaceae</taxon>
        <taxon>Magnetovibrio</taxon>
    </lineage>
</organism>
<dbReference type="SMART" id="SM01294">
    <property type="entry name" value="PKS_PP_betabranch"/>
    <property type="match status" value="5"/>
</dbReference>
<dbReference type="Pfam" id="PF08659">
    <property type="entry name" value="KR"/>
    <property type="match status" value="2"/>
</dbReference>